<keyword evidence="1" id="KW-1133">Transmembrane helix</keyword>
<dbReference type="EMBL" id="JAIEZQ010000003">
    <property type="protein sequence ID" value="MBY9076646.1"/>
    <property type="molecule type" value="Genomic_DNA"/>
</dbReference>
<keyword evidence="1" id="KW-0812">Transmembrane</keyword>
<organism evidence="2 3">
    <name type="scientific">Nocardioides jiangsuensis</name>
    <dbReference type="NCBI Taxonomy" id="2866161"/>
    <lineage>
        <taxon>Bacteria</taxon>
        <taxon>Bacillati</taxon>
        <taxon>Actinomycetota</taxon>
        <taxon>Actinomycetes</taxon>
        <taxon>Propionibacteriales</taxon>
        <taxon>Nocardioidaceae</taxon>
        <taxon>Nocardioides</taxon>
    </lineage>
</organism>
<evidence type="ECO:0000313" key="3">
    <source>
        <dbReference type="Proteomes" id="UP000754710"/>
    </source>
</evidence>
<accession>A0ABS7RPG6</accession>
<gene>
    <name evidence="2" type="ORF">K1X13_17565</name>
</gene>
<proteinExistence type="predicted"/>
<evidence type="ECO:0008006" key="4">
    <source>
        <dbReference type="Google" id="ProtNLM"/>
    </source>
</evidence>
<name>A0ABS7RPG6_9ACTN</name>
<comment type="caution">
    <text evidence="2">The sequence shown here is derived from an EMBL/GenBank/DDBJ whole genome shotgun (WGS) entry which is preliminary data.</text>
</comment>
<reference evidence="2 3" key="1">
    <citation type="submission" date="2021-08" db="EMBL/GenBank/DDBJ databases">
        <title>Nocardioides bacterium WL0053 sp. nov., isolated from the sediment.</title>
        <authorList>
            <person name="Wang L."/>
            <person name="Zhang D."/>
            <person name="Zhang A."/>
        </authorList>
    </citation>
    <scope>NUCLEOTIDE SEQUENCE [LARGE SCALE GENOMIC DNA]</scope>
    <source>
        <strain evidence="2 3">WL0053</strain>
    </source>
</reference>
<feature type="transmembrane region" description="Helical" evidence="1">
    <location>
        <begin position="72"/>
        <end position="92"/>
    </location>
</feature>
<feature type="transmembrane region" description="Helical" evidence="1">
    <location>
        <begin position="48"/>
        <end position="65"/>
    </location>
</feature>
<protein>
    <recommendedName>
        <fullName evidence="4">SPW repeat-containing protein</fullName>
    </recommendedName>
</protein>
<dbReference type="Proteomes" id="UP000754710">
    <property type="component" value="Unassembled WGS sequence"/>
</dbReference>
<dbReference type="RefSeq" id="WP_221026441.1">
    <property type="nucleotide sequence ID" value="NZ_JAIEZQ010000003.1"/>
</dbReference>
<keyword evidence="3" id="KW-1185">Reference proteome</keyword>
<keyword evidence="1" id="KW-0472">Membrane</keyword>
<evidence type="ECO:0000313" key="2">
    <source>
        <dbReference type="EMBL" id="MBY9076646.1"/>
    </source>
</evidence>
<sequence>MPESHFERRMHRPRYWVGALLLTYLIVSSLDNAGRAIHDQGLWNSDTVGLLLLLIAFAALVPVGLSRDRQVVGSFLITAVAAFLISVLVAVFA</sequence>
<evidence type="ECO:0000256" key="1">
    <source>
        <dbReference type="SAM" id="Phobius"/>
    </source>
</evidence>